<feature type="region of interest" description="Disordered" evidence="1">
    <location>
        <begin position="394"/>
        <end position="416"/>
    </location>
</feature>
<keyword evidence="2" id="KW-0812">Transmembrane</keyword>
<feature type="transmembrane region" description="Helical" evidence="2">
    <location>
        <begin position="351"/>
        <end position="369"/>
    </location>
</feature>
<dbReference type="AlphaFoldDB" id="K9CSD2"/>
<keyword evidence="2" id="KW-0472">Membrane</keyword>
<proteinExistence type="predicted"/>
<keyword evidence="2" id="KW-1133">Transmembrane helix</keyword>
<feature type="transmembrane region" description="Helical" evidence="2">
    <location>
        <begin position="303"/>
        <end position="321"/>
    </location>
</feature>
<evidence type="ECO:0000313" key="3">
    <source>
        <dbReference type="EMBL" id="EKU73826.1"/>
    </source>
</evidence>
<keyword evidence="4" id="KW-1185">Reference proteome</keyword>
<organism evidence="3 4">
    <name type="scientific">Sphingobium yanoikuyae ATCC 51230</name>
    <dbReference type="NCBI Taxonomy" id="883163"/>
    <lineage>
        <taxon>Bacteria</taxon>
        <taxon>Pseudomonadati</taxon>
        <taxon>Pseudomonadota</taxon>
        <taxon>Alphaproteobacteria</taxon>
        <taxon>Sphingomonadales</taxon>
        <taxon>Sphingomonadaceae</taxon>
        <taxon>Sphingobium</taxon>
    </lineage>
</organism>
<gene>
    <name evidence="3" type="ORF">HMPREF9718_03494</name>
</gene>
<feature type="transmembrane region" description="Helical" evidence="2">
    <location>
        <begin position="263"/>
        <end position="283"/>
    </location>
</feature>
<dbReference type="HOGENOM" id="CLU_563708_0_0_5"/>
<reference evidence="3 4" key="1">
    <citation type="submission" date="2012-09" db="EMBL/GenBank/DDBJ databases">
        <title>The Genome Sequence of Sphingobium yanoikuyae ATCC 51230.</title>
        <authorList>
            <consortium name="The Broad Institute Genome Sequencing Platform"/>
            <person name="Earl A."/>
            <person name="Ward D."/>
            <person name="Feldgarden M."/>
            <person name="Gevers D."/>
            <person name="Huys G."/>
            <person name="Walker B."/>
            <person name="Young S.K."/>
            <person name="Zeng Q."/>
            <person name="Gargeya S."/>
            <person name="Fitzgerald M."/>
            <person name="Haas B."/>
            <person name="Abouelleil A."/>
            <person name="Alvarado L."/>
            <person name="Arachchi H.M."/>
            <person name="Berlin A.M."/>
            <person name="Chapman S.B."/>
            <person name="Goldberg J."/>
            <person name="Griggs A."/>
            <person name="Gujja S."/>
            <person name="Hansen M."/>
            <person name="Howarth C."/>
            <person name="Imamovic A."/>
            <person name="Larimer J."/>
            <person name="McCowen C."/>
            <person name="Montmayeur A."/>
            <person name="Murphy C."/>
            <person name="Neiman D."/>
            <person name="Pearson M."/>
            <person name="Priest M."/>
            <person name="Roberts A."/>
            <person name="Saif S."/>
            <person name="Shea T."/>
            <person name="Sisk P."/>
            <person name="Sykes S."/>
            <person name="Wortman J."/>
            <person name="Nusbaum C."/>
            <person name="Birren B."/>
        </authorList>
    </citation>
    <scope>NUCLEOTIDE SEQUENCE [LARGE SCALE GENOMIC DNA]</scope>
    <source>
        <strain evidence="3 4">ATCC 51230</strain>
    </source>
</reference>
<feature type="compositionally biased region" description="Basic and acidic residues" evidence="1">
    <location>
        <begin position="394"/>
        <end position="409"/>
    </location>
</feature>
<dbReference type="Proteomes" id="UP000009887">
    <property type="component" value="Unassembled WGS sequence"/>
</dbReference>
<accession>K9CSD2</accession>
<protein>
    <submittedName>
        <fullName evidence="3">Uncharacterized protein</fullName>
    </submittedName>
</protein>
<evidence type="ECO:0000256" key="1">
    <source>
        <dbReference type="SAM" id="MobiDB-lite"/>
    </source>
</evidence>
<dbReference type="RefSeq" id="WP_004211083.1">
    <property type="nucleotide sequence ID" value="NZ_JH992904.1"/>
</dbReference>
<name>K9CSD2_SPHYA</name>
<evidence type="ECO:0000313" key="4">
    <source>
        <dbReference type="Proteomes" id="UP000009887"/>
    </source>
</evidence>
<dbReference type="EMBL" id="AGZU01000013">
    <property type="protein sequence ID" value="EKU73826.1"/>
    <property type="molecule type" value="Genomic_DNA"/>
</dbReference>
<evidence type="ECO:0000256" key="2">
    <source>
        <dbReference type="SAM" id="Phobius"/>
    </source>
</evidence>
<dbReference type="PATRIC" id="fig|883163.3.peg.3561"/>
<comment type="caution">
    <text evidence="3">The sequence shown here is derived from an EMBL/GenBank/DDBJ whole genome shotgun (WGS) entry which is preliminary data.</text>
</comment>
<sequence>MRLSWASSGNIFARLLLGDVNTPSVAPSEKLNEVVEAYGQCIAVLIASTRTYLDHKRERVSARQAAQLRDLAALRAQLQAMSSDNGAEQTTRPDLAEKIGPMEAAVTNLATQEIEITSALKKIAKLDRKFRFHLGQAVVKADTASGTVEDGASDAEDGAAWEEEAAGQRSRFECFVELDAQLIAIIPDDFLVARRWVLLDRMRRVAPQKAMIEYEASRPPSLQQESYGDAAAIRADLLSLSAYMQQLYILNARREQTLASIKWWLLSRVLGVVVAIALIFWLATTPTPGWFPGAPWHLPWMPAALTLVFLTGMVGAVVSISRKFHDIGGQNILLADPFNELVSLNFSRESVAGSIATGGVFALVLYLMVVSGSTDALGLDVRFFPSLTERRMIIDPPEGRKSPPADPKKTSSQAGVRQAEYVVRANDDVPSGIAKLSNGLGFFYTGDILRMMLLAFLAGFAERLVPDSIDRLVRKEKAVKDAAV</sequence>
<feature type="transmembrane region" description="Helical" evidence="2">
    <location>
        <begin position="448"/>
        <end position="465"/>
    </location>
</feature>